<name>A0A2P5A6E9_PARAD</name>
<sequence length="55" mass="6371">MVATLKVCLVSSRVTHFQPHCKGSSWVEDRYGFPICEERPEGEAYQMMEDMAKFD</sequence>
<comment type="caution">
    <text evidence="1">The sequence shown here is derived from an EMBL/GenBank/DDBJ whole genome shotgun (WGS) entry which is preliminary data.</text>
</comment>
<proteinExistence type="predicted"/>
<keyword evidence="2" id="KW-1185">Reference proteome</keyword>
<evidence type="ECO:0000313" key="2">
    <source>
        <dbReference type="Proteomes" id="UP000237105"/>
    </source>
</evidence>
<dbReference type="Proteomes" id="UP000237105">
    <property type="component" value="Unassembled WGS sequence"/>
</dbReference>
<dbReference type="EMBL" id="JXTB01000864">
    <property type="protein sequence ID" value="PON32123.1"/>
    <property type="molecule type" value="Genomic_DNA"/>
</dbReference>
<reference evidence="2" key="1">
    <citation type="submission" date="2016-06" db="EMBL/GenBank/DDBJ databases">
        <title>Parallel loss of symbiosis genes in relatives of nitrogen-fixing non-legume Parasponia.</title>
        <authorList>
            <person name="Van Velzen R."/>
            <person name="Holmer R."/>
            <person name="Bu F."/>
            <person name="Rutten L."/>
            <person name="Van Zeijl A."/>
            <person name="Liu W."/>
            <person name="Santuari L."/>
            <person name="Cao Q."/>
            <person name="Sharma T."/>
            <person name="Shen D."/>
            <person name="Roswanjaya Y."/>
            <person name="Wardhani T."/>
            <person name="Kalhor M.S."/>
            <person name="Jansen J."/>
            <person name="Van den Hoogen J."/>
            <person name="Gungor B."/>
            <person name="Hartog M."/>
            <person name="Hontelez J."/>
            <person name="Verver J."/>
            <person name="Yang W.-C."/>
            <person name="Schijlen E."/>
            <person name="Repin R."/>
            <person name="Schilthuizen M."/>
            <person name="Schranz E."/>
            <person name="Heidstra R."/>
            <person name="Miyata K."/>
            <person name="Fedorova E."/>
            <person name="Kohlen W."/>
            <person name="Bisseling T."/>
            <person name="Smit S."/>
            <person name="Geurts R."/>
        </authorList>
    </citation>
    <scope>NUCLEOTIDE SEQUENCE [LARGE SCALE GENOMIC DNA]</scope>
    <source>
        <strain evidence="2">cv. WU1-14</strain>
    </source>
</reference>
<accession>A0A2P5A6E9</accession>
<dbReference type="AlphaFoldDB" id="A0A2P5A6E9"/>
<gene>
    <name evidence="1" type="ORF">PanWU01x14_363990</name>
</gene>
<protein>
    <submittedName>
        <fullName evidence="1">Uncharacterized protein</fullName>
    </submittedName>
</protein>
<organism evidence="1 2">
    <name type="scientific">Parasponia andersonii</name>
    <name type="common">Sponia andersonii</name>
    <dbReference type="NCBI Taxonomy" id="3476"/>
    <lineage>
        <taxon>Eukaryota</taxon>
        <taxon>Viridiplantae</taxon>
        <taxon>Streptophyta</taxon>
        <taxon>Embryophyta</taxon>
        <taxon>Tracheophyta</taxon>
        <taxon>Spermatophyta</taxon>
        <taxon>Magnoliopsida</taxon>
        <taxon>eudicotyledons</taxon>
        <taxon>Gunneridae</taxon>
        <taxon>Pentapetalae</taxon>
        <taxon>rosids</taxon>
        <taxon>fabids</taxon>
        <taxon>Rosales</taxon>
        <taxon>Cannabaceae</taxon>
        <taxon>Parasponia</taxon>
    </lineage>
</organism>
<evidence type="ECO:0000313" key="1">
    <source>
        <dbReference type="EMBL" id="PON32123.1"/>
    </source>
</evidence>